<protein>
    <submittedName>
        <fullName evidence="2">Uncharacterized protein</fullName>
    </submittedName>
</protein>
<feature type="compositionally biased region" description="Polar residues" evidence="1">
    <location>
        <begin position="51"/>
        <end position="63"/>
    </location>
</feature>
<gene>
    <name evidence="2" type="ORF">UFOVP631_34</name>
</gene>
<sequence length="71" mass="8213">MDSQAKRILIQSILELQECLQEQYKEGHLTKVSILWELQRERAERLKHGNYYTQPHSRGTSKADQGDGQGS</sequence>
<organism evidence="2">
    <name type="scientific">uncultured Caudovirales phage</name>
    <dbReference type="NCBI Taxonomy" id="2100421"/>
    <lineage>
        <taxon>Viruses</taxon>
        <taxon>Duplodnaviria</taxon>
        <taxon>Heunggongvirae</taxon>
        <taxon>Uroviricota</taxon>
        <taxon>Caudoviricetes</taxon>
        <taxon>Peduoviridae</taxon>
        <taxon>Maltschvirus</taxon>
        <taxon>Maltschvirus maltsch</taxon>
    </lineage>
</organism>
<accession>A0A6J5NAZ2</accession>
<feature type="region of interest" description="Disordered" evidence="1">
    <location>
        <begin position="47"/>
        <end position="71"/>
    </location>
</feature>
<evidence type="ECO:0000256" key="1">
    <source>
        <dbReference type="SAM" id="MobiDB-lite"/>
    </source>
</evidence>
<reference evidence="2" key="1">
    <citation type="submission" date="2020-04" db="EMBL/GenBank/DDBJ databases">
        <authorList>
            <person name="Chiriac C."/>
            <person name="Salcher M."/>
            <person name="Ghai R."/>
            <person name="Kavagutti S V."/>
        </authorList>
    </citation>
    <scope>NUCLEOTIDE SEQUENCE</scope>
</reference>
<proteinExistence type="predicted"/>
<name>A0A6J5NAZ2_9CAUD</name>
<evidence type="ECO:0000313" key="2">
    <source>
        <dbReference type="EMBL" id="CAB4154285.1"/>
    </source>
</evidence>
<dbReference type="EMBL" id="LR796611">
    <property type="protein sequence ID" value="CAB4154285.1"/>
    <property type="molecule type" value="Genomic_DNA"/>
</dbReference>